<dbReference type="GO" id="GO:0007420">
    <property type="term" value="P:brain development"/>
    <property type="evidence" value="ECO:0000318"/>
    <property type="project" value="GO_Central"/>
</dbReference>
<dbReference type="PANTHER" id="PTHR24333:SF8">
    <property type="entry name" value="HOMEOBOX PROTEIN CEH-62"/>
    <property type="match status" value="1"/>
</dbReference>
<evidence type="ECO:0000256" key="6">
    <source>
        <dbReference type="RuleBase" id="RU000682"/>
    </source>
</evidence>
<dbReference type="EMBL" id="HE601438">
    <property type="protein sequence ID" value="CAP23604.3"/>
    <property type="molecule type" value="Genomic_DNA"/>
</dbReference>
<dbReference type="GO" id="GO:0000978">
    <property type="term" value="F:RNA polymerase II cis-regulatory region sequence-specific DNA binding"/>
    <property type="evidence" value="ECO:0000318"/>
    <property type="project" value="GO_Central"/>
</dbReference>
<dbReference type="KEGG" id="cbr:CBG_03019"/>
<dbReference type="GO" id="GO:0007417">
    <property type="term" value="P:central nervous system development"/>
    <property type="evidence" value="ECO:0000318"/>
    <property type="project" value="GO_Central"/>
</dbReference>
<dbReference type="AlphaFoldDB" id="B0K065"/>
<dbReference type="GeneID" id="8572736"/>
<evidence type="ECO:0000256" key="3">
    <source>
        <dbReference type="ARBA" id="ARBA00023155"/>
    </source>
</evidence>
<accession>B0K065</accession>
<evidence type="ECO:0000313" key="11">
    <source>
        <dbReference type="WormBase" id="CBG03019"/>
    </source>
</evidence>
<dbReference type="STRING" id="6238.B0K065"/>
<dbReference type="Pfam" id="PF00046">
    <property type="entry name" value="Homeodomain"/>
    <property type="match status" value="1"/>
</dbReference>
<feature type="compositionally biased region" description="Low complexity" evidence="7">
    <location>
        <begin position="164"/>
        <end position="188"/>
    </location>
</feature>
<dbReference type="CDD" id="cd00086">
    <property type="entry name" value="homeodomain"/>
    <property type="match status" value="1"/>
</dbReference>
<feature type="region of interest" description="Disordered" evidence="7">
    <location>
        <begin position="57"/>
        <end position="110"/>
    </location>
</feature>
<keyword evidence="2 5" id="KW-0238">DNA-binding</keyword>
<evidence type="ECO:0000256" key="2">
    <source>
        <dbReference type="ARBA" id="ARBA00023125"/>
    </source>
</evidence>
<dbReference type="GO" id="GO:0030182">
    <property type="term" value="P:neuron differentiation"/>
    <property type="evidence" value="ECO:0000318"/>
    <property type="project" value="GO_Central"/>
</dbReference>
<dbReference type="InterPro" id="IPR050848">
    <property type="entry name" value="Homeobox_TF"/>
</dbReference>
<sequence length="313" mass="34169">MVHSSAFHPYTRPIAVNPTTPEMSLSEENLRLILSAETLASMSMLPASSKIFQLIEPLPQSSPPQSAPALTPNPANSPSSSIIEHPLQSPVPTEKSRRKRTTFSPEQASRLETEYLGDSYMAREKRLLLAHSLSLSENQVKTWFQNRRAKDKRDRKTENSSNNTTQSRKSSPSRKSSSDSSPTPSLMTSSTAFLLPQIQTASLPTTAELLPSTPSAAVIQKIDQFPNLLQNLAPNLEFLNTYIQTLSNSNASIQSILNSSSPLVNPSLLGVIVEEEGSGSGDGPIEQIHIFGILPGPGDIRKKRSIMDVLSRK</sequence>
<dbReference type="GO" id="GO:0005634">
    <property type="term" value="C:nucleus"/>
    <property type="evidence" value="ECO:0000318"/>
    <property type="project" value="GO_Central"/>
</dbReference>
<protein>
    <submittedName>
        <fullName evidence="9">Protein CBR-CEH-62</fullName>
    </submittedName>
</protein>
<keyword evidence="3 5" id="KW-0371">Homeobox</keyword>
<dbReference type="WormBase" id="CBG03019">
    <property type="protein sequence ID" value="CBP41747"/>
    <property type="gene ID" value="WBGene00025965"/>
    <property type="gene designation" value="Cbr-ceh-62"/>
</dbReference>
<dbReference type="SMART" id="SM00389">
    <property type="entry name" value="HOX"/>
    <property type="match status" value="1"/>
</dbReference>
<evidence type="ECO:0000256" key="4">
    <source>
        <dbReference type="ARBA" id="ARBA00023242"/>
    </source>
</evidence>
<dbReference type="InterPro" id="IPR017970">
    <property type="entry name" value="Homeobox_CS"/>
</dbReference>
<dbReference type="InParanoid" id="B0K065"/>
<feature type="compositionally biased region" description="Low complexity" evidence="7">
    <location>
        <begin position="67"/>
        <end position="81"/>
    </location>
</feature>
<feature type="DNA-binding region" description="Homeobox" evidence="5">
    <location>
        <begin position="96"/>
        <end position="155"/>
    </location>
</feature>
<evidence type="ECO:0000313" key="10">
    <source>
        <dbReference type="Proteomes" id="UP000008549"/>
    </source>
</evidence>
<evidence type="ECO:0000313" key="9">
    <source>
        <dbReference type="EMBL" id="CAP23604.3"/>
    </source>
</evidence>
<dbReference type="OMA" id="HPYTRPI"/>
<dbReference type="PROSITE" id="PS00027">
    <property type="entry name" value="HOMEOBOX_1"/>
    <property type="match status" value="1"/>
</dbReference>
<dbReference type="PANTHER" id="PTHR24333">
    <property type="entry name" value="HOMEO BOX HB9 LIKE A-RELATED"/>
    <property type="match status" value="1"/>
</dbReference>
<dbReference type="InterPro" id="IPR001356">
    <property type="entry name" value="HD"/>
</dbReference>
<dbReference type="Gene3D" id="1.10.10.60">
    <property type="entry name" value="Homeodomain-like"/>
    <property type="match status" value="1"/>
</dbReference>
<keyword evidence="4 5" id="KW-0539">Nucleus</keyword>
<keyword evidence="10" id="KW-1185">Reference proteome</keyword>
<comment type="subcellular location">
    <subcellularLocation>
        <location evidence="1 5 6">Nucleus</location>
    </subcellularLocation>
</comment>
<name>B0K065_CAEBR</name>
<reference evidence="9 10" key="1">
    <citation type="journal article" date="2003" name="PLoS Biol.">
        <title>The genome sequence of Caenorhabditis briggsae: a platform for comparative genomics.</title>
        <authorList>
            <person name="Stein L.D."/>
            <person name="Bao Z."/>
            <person name="Blasiar D."/>
            <person name="Blumenthal T."/>
            <person name="Brent M.R."/>
            <person name="Chen N."/>
            <person name="Chinwalla A."/>
            <person name="Clarke L."/>
            <person name="Clee C."/>
            <person name="Coghlan A."/>
            <person name="Coulson A."/>
            <person name="D'Eustachio P."/>
            <person name="Fitch D.H."/>
            <person name="Fulton L.A."/>
            <person name="Fulton R.E."/>
            <person name="Griffiths-Jones S."/>
            <person name="Harris T.W."/>
            <person name="Hillier L.W."/>
            <person name="Kamath R."/>
            <person name="Kuwabara P.E."/>
            <person name="Mardis E.R."/>
            <person name="Marra M.A."/>
            <person name="Miner T.L."/>
            <person name="Minx P."/>
            <person name="Mullikin J.C."/>
            <person name="Plumb R.W."/>
            <person name="Rogers J."/>
            <person name="Schein J.E."/>
            <person name="Sohrmann M."/>
            <person name="Spieth J."/>
            <person name="Stajich J.E."/>
            <person name="Wei C."/>
            <person name="Willey D."/>
            <person name="Wilson R.K."/>
            <person name="Durbin R."/>
            <person name="Waterston R.H."/>
        </authorList>
    </citation>
    <scope>NUCLEOTIDE SEQUENCE [LARGE SCALE GENOMIC DNA]</scope>
    <source>
        <strain evidence="9 10">AF16</strain>
    </source>
</reference>
<reference evidence="9 10" key="2">
    <citation type="journal article" date="2011" name="PLoS Genet.">
        <title>Caenorhabditis briggsae recombinant inbred line genotypes reveal inter-strain incompatibility and the evolution of recombination.</title>
        <authorList>
            <person name="Ross J.A."/>
            <person name="Koboldt D.C."/>
            <person name="Staisch J.E."/>
            <person name="Chamberlin H.M."/>
            <person name="Gupta B.P."/>
            <person name="Miller R.D."/>
            <person name="Baird S.E."/>
            <person name="Haag E.S."/>
        </authorList>
    </citation>
    <scope>NUCLEOTIDE SEQUENCE [LARGE SCALE GENOMIC DNA]</scope>
    <source>
        <strain evidence="9 10">AF16</strain>
    </source>
</reference>
<dbReference type="PROSITE" id="PS50071">
    <property type="entry name" value="HOMEOBOX_2"/>
    <property type="match status" value="1"/>
</dbReference>
<dbReference type="eggNOG" id="KOG0489">
    <property type="taxonomic scope" value="Eukaryota"/>
</dbReference>
<dbReference type="Proteomes" id="UP000008549">
    <property type="component" value="Unassembled WGS sequence"/>
</dbReference>
<feature type="region of interest" description="Disordered" evidence="7">
    <location>
        <begin position="144"/>
        <end position="188"/>
    </location>
</feature>
<dbReference type="GO" id="GO:0000981">
    <property type="term" value="F:DNA-binding transcription factor activity, RNA polymerase II-specific"/>
    <property type="evidence" value="ECO:0000318"/>
    <property type="project" value="GO_Central"/>
</dbReference>
<dbReference type="InterPro" id="IPR009057">
    <property type="entry name" value="Homeodomain-like_sf"/>
</dbReference>
<evidence type="ECO:0000256" key="5">
    <source>
        <dbReference type="PROSITE-ProRule" id="PRU00108"/>
    </source>
</evidence>
<dbReference type="GO" id="GO:0006357">
    <property type="term" value="P:regulation of transcription by RNA polymerase II"/>
    <property type="evidence" value="ECO:0000318"/>
    <property type="project" value="GO_Central"/>
</dbReference>
<dbReference type="SUPFAM" id="SSF46689">
    <property type="entry name" value="Homeodomain-like"/>
    <property type="match status" value="1"/>
</dbReference>
<proteinExistence type="predicted"/>
<evidence type="ECO:0000259" key="8">
    <source>
        <dbReference type="PROSITE" id="PS50071"/>
    </source>
</evidence>
<organism evidence="9 10">
    <name type="scientific">Caenorhabditis briggsae</name>
    <dbReference type="NCBI Taxonomy" id="6238"/>
    <lineage>
        <taxon>Eukaryota</taxon>
        <taxon>Metazoa</taxon>
        <taxon>Ecdysozoa</taxon>
        <taxon>Nematoda</taxon>
        <taxon>Chromadorea</taxon>
        <taxon>Rhabditida</taxon>
        <taxon>Rhabditina</taxon>
        <taxon>Rhabditomorpha</taxon>
        <taxon>Rhabditoidea</taxon>
        <taxon>Rhabditidae</taxon>
        <taxon>Peloderinae</taxon>
        <taxon>Caenorhabditis</taxon>
    </lineage>
</organism>
<feature type="region of interest" description="Disordered" evidence="7">
    <location>
        <begin position="1"/>
        <end position="20"/>
    </location>
</feature>
<dbReference type="CTD" id="8572736"/>
<feature type="domain" description="Homeobox" evidence="8">
    <location>
        <begin position="94"/>
        <end position="154"/>
    </location>
</feature>
<gene>
    <name evidence="11" type="primary">ceh-62</name>
    <name evidence="9" type="synonym">Cbr-ceh-62</name>
    <name evidence="11" type="ORF">CBG03019</name>
    <name evidence="9" type="ORF">CBG_03019</name>
</gene>
<evidence type="ECO:0000256" key="7">
    <source>
        <dbReference type="SAM" id="MobiDB-lite"/>
    </source>
</evidence>
<dbReference type="RefSeq" id="XP_002631222.1">
    <property type="nucleotide sequence ID" value="XM_002631176.1"/>
</dbReference>
<dbReference type="HOGENOM" id="CLU_1001967_0_0_1"/>
<evidence type="ECO:0000256" key="1">
    <source>
        <dbReference type="ARBA" id="ARBA00004123"/>
    </source>
</evidence>